<accession>A0A927H1P9</accession>
<organism evidence="3 4">
    <name type="scientific">Paenibacillus oceani</name>
    <dbReference type="NCBI Taxonomy" id="2772510"/>
    <lineage>
        <taxon>Bacteria</taxon>
        <taxon>Bacillati</taxon>
        <taxon>Bacillota</taxon>
        <taxon>Bacilli</taxon>
        <taxon>Bacillales</taxon>
        <taxon>Paenibacillaceae</taxon>
        <taxon>Paenibacillus</taxon>
    </lineage>
</organism>
<evidence type="ECO:0000259" key="2">
    <source>
        <dbReference type="PROSITE" id="PS50943"/>
    </source>
</evidence>
<feature type="domain" description="HTH cro/C1-type" evidence="2">
    <location>
        <begin position="11"/>
        <end position="65"/>
    </location>
</feature>
<dbReference type="PROSITE" id="PS50943">
    <property type="entry name" value="HTH_CROC1"/>
    <property type="match status" value="1"/>
</dbReference>
<dbReference type="RefSeq" id="WP_190929299.1">
    <property type="nucleotide sequence ID" value="NZ_JACXJA010000021.1"/>
</dbReference>
<dbReference type="InterPro" id="IPR024633">
    <property type="entry name" value="DnaA_N_dom"/>
</dbReference>
<comment type="caution">
    <text evidence="3">The sequence shown here is derived from an EMBL/GenBank/DDBJ whole genome shotgun (WGS) entry which is preliminary data.</text>
</comment>
<dbReference type="Gene3D" id="1.10.260.40">
    <property type="entry name" value="lambda repressor-like DNA-binding domains"/>
    <property type="match status" value="1"/>
</dbReference>
<dbReference type="PANTHER" id="PTHR46558">
    <property type="entry name" value="TRACRIPTIONAL REGULATORY PROTEIN-RELATED-RELATED"/>
    <property type="match status" value="1"/>
</dbReference>
<dbReference type="AlphaFoldDB" id="A0A927H1P9"/>
<evidence type="ECO:0000313" key="4">
    <source>
        <dbReference type="Proteomes" id="UP000639396"/>
    </source>
</evidence>
<evidence type="ECO:0000313" key="3">
    <source>
        <dbReference type="EMBL" id="MBD2863674.1"/>
    </source>
</evidence>
<dbReference type="PANTHER" id="PTHR46558:SF11">
    <property type="entry name" value="HTH-TYPE TRANSCRIPTIONAL REGULATOR XRE"/>
    <property type="match status" value="1"/>
</dbReference>
<reference evidence="3" key="1">
    <citation type="submission" date="2020-09" db="EMBL/GenBank/DDBJ databases">
        <title>A novel bacterium of genus Paenibacillus, isolated from South China Sea.</title>
        <authorList>
            <person name="Huang H."/>
            <person name="Mo K."/>
            <person name="Hu Y."/>
        </authorList>
    </citation>
    <scope>NUCLEOTIDE SEQUENCE</scope>
    <source>
        <strain evidence="3">IB182363</strain>
    </source>
</reference>
<dbReference type="Gene3D" id="3.30.300.180">
    <property type="match status" value="1"/>
</dbReference>
<evidence type="ECO:0000256" key="1">
    <source>
        <dbReference type="ARBA" id="ARBA00023125"/>
    </source>
</evidence>
<dbReference type="Proteomes" id="UP000639396">
    <property type="component" value="Unassembled WGS sequence"/>
</dbReference>
<name>A0A927H1P9_9BACL</name>
<dbReference type="CDD" id="cd00093">
    <property type="entry name" value="HTH_XRE"/>
    <property type="match status" value="1"/>
</dbReference>
<protein>
    <submittedName>
        <fullName evidence="3">Helix-turn-helix domain-containing protein</fullName>
    </submittedName>
</protein>
<dbReference type="InterPro" id="IPR010982">
    <property type="entry name" value="Lambda_DNA-bd_dom_sf"/>
</dbReference>
<sequence>MIDAQRIGAVIALLRKQHKMTQTQLASELKVTHQAVSKWERGLSLPDLELLASMSKLFQVRVDDLLGLTGASEDEKGAVPPEQTETNHFPAPVEVAEHMAYVDIDQIWEGACDIIKRQISKPSYDTWIRNLRALFENGSIVIVSANRFQNEWLKTRYSKMIRIALEQVTEMNEVKLDFNIRPELLRR</sequence>
<keyword evidence="1" id="KW-0238">DNA-binding</keyword>
<dbReference type="EMBL" id="JACXJA010000021">
    <property type="protein sequence ID" value="MBD2863674.1"/>
    <property type="molecule type" value="Genomic_DNA"/>
</dbReference>
<dbReference type="SMART" id="SM00530">
    <property type="entry name" value="HTH_XRE"/>
    <property type="match status" value="1"/>
</dbReference>
<dbReference type="InterPro" id="IPR038454">
    <property type="entry name" value="DnaA_N_sf"/>
</dbReference>
<dbReference type="Pfam" id="PF11638">
    <property type="entry name" value="DnaA_N"/>
    <property type="match status" value="1"/>
</dbReference>
<dbReference type="SUPFAM" id="SSF47413">
    <property type="entry name" value="lambda repressor-like DNA-binding domains"/>
    <property type="match status" value="1"/>
</dbReference>
<proteinExistence type="predicted"/>
<dbReference type="Pfam" id="PF01381">
    <property type="entry name" value="HTH_3"/>
    <property type="match status" value="1"/>
</dbReference>
<gene>
    <name evidence="3" type="ORF">IDH45_16905</name>
</gene>
<dbReference type="GO" id="GO:0003677">
    <property type="term" value="F:DNA binding"/>
    <property type="evidence" value="ECO:0007669"/>
    <property type="project" value="UniProtKB-KW"/>
</dbReference>
<dbReference type="InterPro" id="IPR001387">
    <property type="entry name" value="Cro/C1-type_HTH"/>
</dbReference>
<keyword evidence="4" id="KW-1185">Reference proteome</keyword>